<dbReference type="GO" id="GO:0005737">
    <property type="term" value="C:cytoplasm"/>
    <property type="evidence" value="ECO:0007669"/>
    <property type="project" value="TreeGrafter"/>
</dbReference>
<feature type="domain" description="N-acetyltransferase" evidence="1">
    <location>
        <begin position="25"/>
        <end position="171"/>
    </location>
</feature>
<dbReference type="InterPro" id="IPR016181">
    <property type="entry name" value="Acyl_CoA_acyltransferase"/>
</dbReference>
<proteinExistence type="predicted"/>
<dbReference type="Proteomes" id="UP000234653">
    <property type="component" value="Chromosome"/>
</dbReference>
<evidence type="ECO:0000313" key="3">
    <source>
        <dbReference type="Proteomes" id="UP000234653"/>
    </source>
</evidence>
<dbReference type="PANTHER" id="PTHR43441:SF11">
    <property type="entry name" value="RIBOSOMAL-PROTEIN-SERINE ACETYLTRANSFERASE"/>
    <property type="match status" value="1"/>
</dbReference>
<organism evidence="2 3">
    <name type="scientific">Companilactobacillus alimentarius DSM 20249</name>
    <dbReference type="NCBI Taxonomy" id="1423720"/>
    <lineage>
        <taxon>Bacteria</taxon>
        <taxon>Bacillati</taxon>
        <taxon>Bacillota</taxon>
        <taxon>Bacilli</taxon>
        <taxon>Lactobacillales</taxon>
        <taxon>Lactobacillaceae</taxon>
        <taxon>Companilactobacillus</taxon>
    </lineage>
</organism>
<evidence type="ECO:0000313" key="2">
    <source>
        <dbReference type="EMBL" id="AUI72403.1"/>
    </source>
</evidence>
<dbReference type="SUPFAM" id="SSF55729">
    <property type="entry name" value="Acyl-CoA N-acyltransferases (Nat)"/>
    <property type="match status" value="1"/>
</dbReference>
<dbReference type="EMBL" id="CP018867">
    <property type="protein sequence ID" value="AUI72403.1"/>
    <property type="molecule type" value="Genomic_DNA"/>
</dbReference>
<reference evidence="2 3" key="1">
    <citation type="submission" date="2016-12" db="EMBL/GenBank/DDBJ databases">
        <title>The whole genome sequencing and assembly of Lactobacillus alimentarius DSM 20249T strain.</title>
        <authorList>
            <person name="Lee Y.-J."/>
            <person name="Yi H."/>
            <person name="Bahn Y.-S."/>
            <person name="Kim J.F."/>
            <person name="Lee D.-W."/>
        </authorList>
    </citation>
    <scope>NUCLEOTIDE SEQUENCE [LARGE SCALE GENOMIC DNA]</scope>
    <source>
        <strain evidence="2 3">DSM 20249</strain>
    </source>
</reference>
<dbReference type="STRING" id="1423720.FC67_GL000785"/>
<gene>
    <name evidence="2" type="ORF">LA20249_09530</name>
</gene>
<name>A0A2K9HPK7_9LACO</name>
<dbReference type="PROSITE" id="PS51186">
    <property type="entry name" value="GNAT"/>
    <property type="match status" value="1"/>
</dbReference>
<dbReference type="RefSeq" id="WP_057738974.1">
    <property type="nucleotide sequence ID" value="NZ_AZDQ01000030.1"/>
</dbReference>
<sequence>MYTFEEFTLKNLNVQLVLPHENQAEDLYNAIEHDRTELSKWMPWVHLTNSVDDEIKFINYARMRIAEYKLLELTILVNNHAKGMVDIHNIDSINRTAEFGYWLSSDVQGNGIITESVKKMASFAFNTLETHKLILQADASNFKSIAIAKALGFQHEATLKQQIVCNKSFRDLSIFVKFPN</sequence>
<dbReference type="PANTHER" id="PTHR43441">
    <property type="entry name" value="RIBOSOMAL-PROTEIN-SERINE ACETYLTRANSFERASE"/>
    <property type="match status" value="1"/>
</dbReference>
<dbReference type="InterPro" id="IPR000182">
    <property type="entry name" value="GNAT_dom"/>
</dbReference>
<dbReference type="GO" id="GO:0008999">
    <property type="term" value="F:protein-N-terminal-alanine acetyltransferase activity"/>
    <property type="evidence" value="ECO:0007669"/>
    <property type="project" value="TreeGrafter"/>
</dbReference>
<evidence type="ECO:0000259" key="1">
    <source>
        <dbReference type="PROSITE" id="PS51186"/>
    </source>
</evidence>
<dbReference type="Pfam" id="PF13302">
    <property type="entry name" value="Acetyltransf_3"/>
    <property type="match status" value="1"/>
</dbReference>
<dbReference type="Gene3D" id="3.40.630.30">
    <property type="match status" value="1"/>
</dbReference>
<dbReference type="KEGG" id="lali:LA20249_09530"/>
<keyword evidence="2" id="KW-0808">Transferase</keyword>
<accession>A0A2K9HPK7</accession>
<keyword evidence="3" id="KW-1185">Reference proteome</keyword>
<protein>
    <submittedName>
        <fullName evidence="2">GNAT family N-acetyltransferase</fullName>
    </submittedName>
</protein>
<dbReference type="AlphaFoldDB" id="A0A2K9HPK7"/>
<dbReference type="InterPro" id="IPR051908">
    <property type="entry name" value="Ribosomal_N-acetyltransferase"/>
</dbReference>
<dbReference type="OrthoDB" id="9784707at2"/>
<dbReference type="GO" id="GO:1990189">
    <property type="term" value="F:protein N-terminal-serine acetyltransferase activity"/>
    <property type="evidence" value="ECO:0007669"/>
    <property type="project" value="TreeGrafter"/>
</dbReference>